<name>A0A7S2NHY5_9DINO</name>
<accession>A0A7S2NHY5</accession>
<protein>
    <submittedName>
        <fullName evidence="2">Uncharacterized protein</fullName>
    </submittedName>
</protein>
<organism evidence="2">
    <name type="scientific">Alexandrium andersonii</name>
    <dbReference type="NCBI Taxonomy" id="327968"/>
    <lineage>
        <taxon>Eukaryota</taxon>
        <taxon>Sar</taxon>
        <taxon>Alveolata</taxon>
        <taxon>Dinophyceae</taxon>
        <taxon>Gonyaulacales</taxon>
        <taxon>Pyrocystaceae</taxon>
        <taxon>Alexandrium</taxon>
    </lineage>
</organism>
<proteinExistence type="predicted"/>
<feature type="region of interest" description="Disordered" evidence="1">
    <location>
        <begin position="169"/>
        <end position="206"/>
    </location>
</feature>
<dbReference type="AlphaFoldDB" id="A0A7S2NHY5"/>
<gene>
    <name evidence="2" type="ORF">AAND1436_LOCUS48454</name>
</gene>
<feature type="compositionally biased region" description="Low complexity" evidence="1">
    <location>
        <begin position="181"/>
        <end position="196"/>
    </location>
</feature>
<dbReference type="EMBL" id="HBGQ01101382">
    <property type="protein sequence ID" value="CAD9542241.1"/>
    <property type="molecule type" value="Transcribed_RNA"/>
</dbReference>
<sequence>MSEAMTQEVPSHSWVMLLDIHSVWSPRFMQVVHPAMRKAAVDARIVALRCARHARAKDSSDAALDVGEVDEALKSGAVFISDQTNGDLQFMDLIVRIKSFRGFFDSTPVCVLPHPVCAHRFCHRMEHTYGKKVQTLTPPEDEWLRWHPVAPAVVPAVEEVDTARGRALVAGTRPAQAGNSSEGDGPGAAPEAGSAEKANDTGSGVRFRDAEEAAQALAQLRRAVERKIVQHAGEALATKDARALAMEQMTAFIEDSGLDSVIGVQRWAKQTAMEMCEAAAHLFAVDITDEQK</sequence>
<reference evidence="2" key="1">
    <citation type="submission" date="2021-01" db="EMBL/GenBank/DDBJ databases">
        <authorList>
            <person name="Corre E."/>
            <person name="Pelletier E."/>
            <person name="Niang G."/>
            <person name="Scheremetjew M."/>
            <person name="Finn R."/>
            <person name="Kale V."/>
            <person name="Holt S."/>
            <person name="Cochrane G."/>
            <person name="Meng A."/>
            <person name="Brown T."/>
            <person name="Cohen L."/>
        </authorList>
    </citation>
    <scope>NUCLEOTIDE SEQUENCE</scope>
    <source>
        <strain evidence="2">CCMP2222</strain>
    </source>
</reference>
<evidence type="ECO:0000256" key="1">
    <source>
        <dbReference type="SAM" id="MobiDB-lite"/>
    </source>
</evidence>
<evidence type="ECO:0000313" key="2">
    <source>
        <dbReference type="EMBL" id="CAD9542241.1"/>
    </source>
</evidence>